<dbReference type="InterPro" id="IPR003718">
    <property type="entry name" value="OsmC/Ohr_fam"/>
</dbReference>
<dbReference type="InterPro" id="IPR036102">
    <property type="entry name" value="OsmC/Ohrsf"/>
</dbReference>
<dbReference type="PANTHER" id="PTHR34352:SF1">
    <property type="entry name" value="PROTEIN YHFA"/>
    <property type="match status" value="1"/>
</dbReference>
<dbReference type="AlphaFoldDB" id="A0A1L6ZIV1"/>
<protein>
    <submittedName>
        <fullName evidence="1">Osmotically inducible protein C</fullName>
    </submittedName>
</protein>
<reference evidence="1 2" key="1">
    <citation type="submission" date="2016-05" db="EMBL/GenBank/DDBJ databases">
        <title>Complete Genome and Methylome Analysis of Psychrotrophic Bacterial Isolates from Antarctic Lake Untersee.</title>
        <authorList>
            <person name="Fomenkov A."/>
            <person name="Akimov V.N."/>
            <person name="Vasilyeva L.V."/>
            <person name="Andersen D."/>
            <person name="Vincze T."/>
            <person name="Roberts R.J."/>
        </authorList>
    </citation>
    <scope>NUCLEOTIDE SEQUENCE [LARGE SCALE GENOMIC DNA]</scope>
    <source>
        <strain evidence="1 2">U14-5</strain>
    </source>
</reference>
<proteinExistence type="predicted"/>
<gene>
    <name evidence="1" type="ORF">BSA145_11570</name>
</gene>
<dbReference type="Pfam" id="PF02566">
    <property type="entry name" value="OsmC"/>
    <property type="match status" value="1"/>
</dbReference>
<evidence type="ECO:0000313" key="2">
    <source>
        <dbReference type="Proteomes" id="UP000185426"/>
    </source>
</evidence>
<dbReference type="RefSeq" id="WP_075622559.1">
    <property type="nucleotide sequence ID" value="NZ_CP015607.1"/>
</dbReference>
<dbReference type="Gene3D" id="3.30.300.20">
    <property type="match status" value="1"/>
</dbReference>
<dbReference type="Proteomes" id="UP000185426">
    <property type="component" value="Chromosome"/>
</dbReference>
<organism evidence="1 2">
    <name type="scientific">Bacillus safensis</name>
    <dbReference type="NCBI Taxonomy" id="561879"/>
    <lineage>
        <taxon>Bacteria</taxon>
        <taxon>Bacillati</taxon>
        <taxon>Bacillota</taxon>
        <taxon>Bacilli</taxon>
        <taxon>Bacillales</taxon>
        <taxon>Bacillaceae</taxon>
        <taxon>Bacillus</taxon>
    </lineage>
</organism>
<dbReference type="InterPro" id="IPR015946">
    <property type="entry name" value="KH_dom-like_a/b"/>
</dbReference>
<evidence type="ECO:0000313" key="1">
    <source>
        <dbReference type="EMBL" id="APT46449.1"/>
    </source>
</evidence>
<dbReference type="EMBL" id="CP015607">
    <property type="protein sequence ID" value="APT46449.1"/>
    <property type="molecule type" value="Genomic_DNA"/>
</dbReference>
<dbReference type="PANTHER" id="PTHR34352">
    <property type="entry name" value="PROTEIN YHFA"/>
    <property type="match status" value="1"/>
</dbReference>
<name>A0A1L6ZIV1_BACIA</name>
<dbReference type="SUPFAM" id="SSF82784">
    <property type="entry name" value="OsmC-like"/>
    <property type="match status" value="1"/>
</dbReference>
<sequence length="125" mass="14130">MKLTYEKDHWIAHIEDRQLPISGTEELGYRPSQLFTSAIAGCFGEMLIHVCRKKRISYEGMTITPETTRAGAVNKISCIHLHILFEDINTSDEQIDKVITLALKHCSMVQSVKGSIDITFSHARI</sequence>
<accession>A0A1L6ZIV1</accession>